<evidence type="ECO:0008006" key="3">
    <source>
        <dbReference type="Google" id="ProtNLM"/>
    </source>
</evidence>
<proteinExistence type="predicted"/>
<keyword evidence="2" id="KW-1185">Reference proteome</keyword>
<accession>A0ABN6Z981</accession>
<dbReference type="PROSITE" id="PS51257">
    <property type="entry name" value="PROKAR_LIPOPROTEIN"/>
    <property type="match status" value="1"/>
</dbReference>
<protein>
    <recommendedName>
        <fullName evidence="3">Lipoprotein</fullName>
    </recommendedName>
</protein>
<evidence type="ECO:0000313" key="1">
    <source>
        <dbReference type="EMBL" id="BEG98694.1"/>
    </source>
</evidence>
<organism evidence="1 2">
    <name type="scientific">Bacteroides sedimenti</name>
    <dbReference type="NCBI Taxonomy" id="2136147"/>
    <lineage>
        <taxon>Bacteria</taxon>
        <taxon>Pseudomonadati</taxon>
        <taxon>Bacteroidota</taxon>
        <taxon>Bacteroidia</taxon>
        <taxon>Bacteroidales</taxon>
        <taxon>Bacteroidaceae</taxon>
        <taxon>Bacteroides</taxon>
    </lineage>
</organism>
<gene>
    <name evidence="1" type="ORF">BSYN_09590</name>
</gene>
<evidence type="ECO:0000313" key="2">
    <source>
        <dbReference type="Proteomes" id="UP001496674"/>
    </source>
</evidence>
<name>A0ABN6Z981_9BACE</name>
<dbReference type="Proteomes" id="UP001496674">
    <property type="component" value="Chromosome"/>
</dbReference>
<dbReference type="EMBL" id="AP028055">
    <property type="protein sequence ID" value="BEG98694.1"/>
    <property type="molecule type" value="Genomic_DNA"/>
</dbReference>
<reference evidence="1 2" key="1">
    <citation type="submission" date="2023-04" db="EMBL/GenBank/DDBJ databases">
        <title>Draft genome sequence of acteroides sedimenti strain YN3PY1.</title>
        <authorList>
            <person name="Yoshida N."/>
        </authorList>
    </citation>
    <scope>NUCLEOTIDE SEQUENCE [LARGE SCALE GENOMIC DNA]</scope>
    <source>
        <strain evidence="1 2">YN3PY1</strain>
    </source>
</reference>
<sequence>MKLFLILVATISLSACDEWNNGIERNSTQALCSKIWVETYTTSDHYYCTHKLSFNPQGNGQEIFIYNTLDLNNKPLPTVAKTISYSFTWEWDNDNMECLIMNYGNNDILYFENVWVRNDYLSGKLNGENVTFNNANL</sequence>